<evidence type="ECO:0000256" key="1">
    <source>
        <dbReference type="ARBA" id="ARBA00022448"/>
    </source>
</evidence>
<dbReference type="GO" id="GO:0005524">
    <property type="term" value="F:ATP binding"/>
    <property type="evidence" value="ECO:0007669"/>
    <property type="project" value="UniProtKB-KW"/>
</dbReference>
<evidence type="ECO:0000313" key="5">
    <source>
        <dbReference type="EMBL" id="GBF06122.1"/>
    </source>
</evidence>
<comment type="caution">
    <text evidence="5">The sequence shown here is derived from an EMBL/GenBank/DDBJ whole genome shotgun (WGS) entry which is preliminary data.</text>
</comment>
<dbReference type="FunFam" id="3.40.50.300:FF:000133">
    <property type="entry name" value="Spermidine/putrescine import ATP-binding protein PotA"/>
    <property type="match status" value="1"/>
</dbReference>
<accession>A0A2I9CVZ1</accession>
<dbReference type="AlphaFoldDB" id="A0A2I9CVZ1"/>
<dbReference type="PROSITE" id="PS50893">
    <property type="entry name" value="ABC_TRANSPORTER_2"/>
    <property type="match status" value="1"/>
</dbReference>
<gene>
    <name evidence="5" type="ORF">DAERI_070120</name>
</gene>
<dbReference type="Proteomes" id="UP000236569">
    <property type="component" value="Unassembled WGS sequence"/>
</dbReference>
<dbReference type="SUPFAM" id="SSF50331">
    <property type="entry name" value="MOP-like"/>
    <property type="match status" value="1"/>
</dbReference>
<dbReference type="InterPro" id="IPR008995">
    <property type="entry name" value="Mo/tungstate-bd_C_term_dom"/>
</dbReference>
<dbReference type="InterPro" id="IPR003439">
    <property type="entry name" value="ABC_transporter-like_ATP-bd"/>
</dbReference>
<evidence type="ECO:0000256" key="3">
    <source>
        <dbReference type="ARBA" id="ARBA00022840"/>
    </source>
</evidence>
<sequence>MTVLATSPTVTGTRANVAVALRDVSCTFGTVRAVDGVTLEIAEGEFFSLLGPSGSGKTTALRLIGGFELPSAGRIELFGQDASRLPPYARDVNTVFQDYALFPHMNVRENVAYALTVRGVPKRERERRAEEMLDLVKLSGFGDRRPAQLSGGQRQRVSLARALARHPRILLLDEPLGALDLKLREEMQGELRSLQRQLGVTFVYVTHDQGEALSMSDRVAVFADGRVVQMGPPREVYERPRTRFVARFVGGANVLDGGVIGAGDGTYALRPERVTVHPSPRPGDLVGTLDDVSYQGAFTRLDVRVGLERVSAVMPASVPPPPLGTMVGLTWDPDALHRLEDE</sequence>
<name>A0A2I9CVZ1_9DEIO</name>
<dbReference type="InterPro" id="IPR003593">
    <property type="entry name" value="AAA+_ATPase"/>
</dbReference>
<dbReference type="RefSeq" id="WP_103129518.1">
    <property type="nucleotide sequence ID" value="NZ_BFAG01000007.1"/>
</dbReference>
<dbReference type="PANTHER" id="PTHR42781:SF4">
    <property type="entry name" value="SPERMIDINE_PUTRESCINE IMPORT ATP-BINDING PROTEIN POTA"/>
    <property type="match status" value="1"/>
</dbReference>
<dbReference type="InterPro" id="IPR050093">
    <property type="entry name" value="ABC_SmlMolc_Importer"/>
</dbReference>
<dbReference type="GO" id="GO:0022857">
    <property type="term" value="F:transmembrane transporter activity"/>
    <property type="evidence" value="ECO:0007669"/>
    <property type="project" value="InterPro"/>
</dbReference>
<protein>
    <submittedName>
        <fullName evidence="5">ABC transporter</fullName>
    </submittedName>
</protein>
<reference evidence="6" key="1">
    <citation type="submission" date="2018-01" db="EMBL/GenBank/DDBJ databases">
        <title>Draft Genome Sequence of the Radioresistant Bacterium Deinococcus aerius TR0125, Isolated from the Higher Atmosphere above Japan.</title>
        <authorList>
            <person name="Satoh K."/>
            <person name="Arai H."/>
            <person name="Sanzen T."/>
            <person name="Kawaguchi Y."/>
            <person name="Hayashi H."/>
            <person name="Yokobori S."/>
            <person name="Yamagishi A."/>
            <person name="Oono Y."/>
            <person name="Narumi I."/>
        </authorList>
    </citation>
    <scope>NUCLEOTIDE SEQUENCE [LARGE SCALE GENOMIC DNA]</scope>
    <source>
        <strain evidence="6">TR0125</strain>
    </source>
</reference>
<dbReference type="SUPFAM" id="SSF52540">
    <property type="entry name" value="P-loop containing nucleoside triphosphate hydrolases"/>
    <property type="match status" value="1"/>
</dbReference>
<dbReference type="PANTHER" id="PTHR42781">
    <property type="entry name" value="SPERMIDINE/PUTRESCINE IMPORT ATP-BINDING PROTEIN POTA"/>
    <property type="match status" value="1"/>
</dbReference>
<evidence type="ECO:0000256" key="2">
    <source>
        <dbReference type="ARBA" id="ARBA00022741"/>
    </source>
</evidence>
<dbReference type="OrthoDB" id="9802264at2"/>
<keyword evidence="6" id="KW-1185">Reference proteome</keyword>
<dbReference type="Pfam" id="PF08402">
    <property type="entry name" value="TOBE_2"/>
    <property type="match status" value="1"/>
</dbReference>
<dbReference type="Pfam" id="PF00005">
    <property type="entry name" value="ABC_tran"/>
    <property type="match status" value="1"/>
</dbReference>
<dbReference type="PROSITE" id="PS00211">
    <property type="entry name" value="ABC_TRANSPORTER_1"/>
    <property type="match status" value="1"/>
</dbReference>
<dbReference type="InterPro" id="IPR013611">
    <property type="entry name" value="Transp-assoc_OB_typ2"/>
</dbReference>
<dbReference type="InterPro" id="IPR027417">
    <property type="entry name" value="P-loop_NTPase"/>
</dbReference>
<evidence type="ECO:0000259" key="4">
    <source>
        <dbReference type="PROSITE" id="PS50893"/>
    </source>
</evidence>
<keyword evidence="1" id="KW-0813">Transport</keyword>
<keyword evidence="3" id="KW-0067">ATP-binding</keyword>
<dbReference type="GO" id="GO:0016887">
    <property type="term" value="F:ATP hydrolysis activity"/>
    <property type="evidence" value="ECO:0007669"/>
    <property type="project" value="InterPro"/>
</dbReference>
<feature type="domain" description="ABC transporter" evidence="4">
    <location>
        <begin position="19"/>
        <end position="249"/>
    </location>
</feature>
<organism evidence="5 6">
    <name type="scientific">Deinococcus aerius</name>
    <dbReference type="NCBI Taxonomy" id="200253"/>
    <lineage>
        <taxon>Bacteria</taxon>
        <taxon>Thermotogati</taxon>
        <taxon>Deinococcota</taxon>
        <taxon>Deinococci</taxon>
        <taxon>Deinococcales</taxon>
        <taxon>Deinococcaceae</taxon>
        <taxon>Deinococcus</taxon>
    </lineage>
</organism>
<dbReference type="GO" id="GO:0043190">
    <property type="term" value="C:ATP-binding cassette (ABC) transporter complex"/>
    <property type="evidence" value="ECO:0007669"/>
    <property type="project" value="InterPro"/>
</dbReference>
<evidence type="ECO:0000313" key="6">
    <source>
        <dbReference type="Proteomes" id="UP000236569"/>
    </source>
</evidence>
<dbReference type="InterPro" id="IPR017871">
    <property type="entry name" value="ABC_transporter-like_CS"/>
</dbReference>
<dbReference type="Gene3D" id="3.40.50.300">
    <property type="entry name" value="P-loop containing nucleotide triphosphate hydrolases"/>
    <property type="match status" value="1"/>
</dbReference>
<proteinExistence type="predicted"/>
<dbReference type="SMART" id="SM00382">
    <property type="entry name" value="AAA"/>
    <property type="match status" value="1"/>
</dbReference>
<dbReference type="EMBL" id="BFAG01000007">
    <property type="protein sequence ID" value="GBF06122.1"/>
    <property type="molecule type" value="Genomic_DNA"/>
</dbReference>
<keyword evidence="2" id="KW-0547">Nucleotide-binding</keyword>